<dbReference type="CDD" id="cd12148">
    <property type="entry name" value="fungal_TF_MHR"/>
    <property type="match status" value="1"/>
</dbReference>
<keyword evidence="5" id="KW-1185">Reference proteome</keyword>
<dbReference type="Proteomes" id="UP000094569">
    <property type="component" value="Unassembled WGS sequence"/>
</dbReference>
<reference evidence="4 5" key="1">
    <citation type="journal article" date="2016" name="BMC Genomics">
        <title>Comparative genomic and transcriptomic analyses of the Fuzhuan brick tea-fermentation fungus Aspergillus cristatus.</title>
        <authorList>
            <person name="Ge Y."/>
            <person name="Wang Y."/>
            <person name="Liu Y."/>
            <person name="Tan Y."/>
            <person name="Ren X."/>
            <person name="Zhang X."/>
            <person name="Hyde K.D."/>
            <person name="Liu Y."/>
            <person name="Liu Z."/>
        </authorList>
    </citation>
    <scope>NUCLEOTIDE SEQUENCE [LARGE SCALE GENOMIC DNA]</scope>
    <source>
        <strain evidence="4 5">GZAAS20.1005</strain>
    </source>
</reference>
<evidence type="ECO:0000313" key="5">
    <source>
        <dbReference type="Proteomes" id="UP000094569"/>
    </source>
</evidence>
<dbReference type="GO" id="GO:0006351">
    <property type="term" value="P:DNA-templated transcription"/>
    <property type="evidence" value="ECO:0007669"/>
    <property type="project" value="InterPro"/>
</dbReference>
<dbReference type="AlphaFoldDB" id="A0A1E3BER8"/>
<dbReference type="Pfam" id="PF04082">
    <property type="entry name" value="Fungal_trans"/>
    <property type="match status" value="1"/>
</dbReference>
<evidence type="ECO:0000259" key="3">
    <source>
        <dbReference type="Pfam" id="PF04082"/>
    </source>
</evidence>
<proteinExistence type="predicted"/>
<evidence type="ECO:0000256" key="2">
    <source>
        <dbReference type="SAM" id="MobiDB-lite"/>
    </source>
</evidence>
<protein>
    <recommendedName>
        <fullName evidence="3">Xylanolytic transcriptional activator regulatory domain-containing protein</fullName>
    </recommendedName>
</protein>
<dbReference type="VEuPathDB" id="FungiDB:SI65_04436"/>
<feature type="domain" description="Xylanolytic transcriptional activator regulatory" evidence="3">
    <location>
        <begin position="69"/>
        <end position="116"/>
    </location>
</feature>
<evidence type="ECO:0000313" key="4">
    <source>
        <dbReference type="EMBL" id="ODM19452.1"/>
    </source>
</evidence>
<dbReference type="OrthoDB" id="1405595at2759"/>
<feature type="region of interest" description="Disordered" evidence="2">
    <location>
        <begin position="22"/>
        <end position="63"/>
    </location>
</feature>
<evidence type="ECO:0000256" key="1">
    <source>
        <dbReference type="ARBA" id="ARBA00023242"/>
    </source>
</evidence>
<dbReference type="GO" id="GO:0003677">
    <property type="term" value="F:DNA binding"/>
    <property type="evidence" value="ECO:0007669"/>
    <property type="project" value="InterPro"/>
</dbReference>
<sequence length="133" mass="14935">MNQDSVDPIVVEAFSYTTELPRYTSSPSSTYASSSRNAVLRSGGRSMGTMHIDENLTGRGHNNNEETNIKSYFEHFHPSFPLLHRPTFALSSAPKLLVKAAAVIGSLFSSQPEARAHWRREMWEADKMSFGIW</sequence>
<dbReference type="EMBL" id="JXNT01000004">
    <property type="protein sequence ID" value="ODM19452.1"/>
    <property type="molecule type" value="Genomic_DNA"/>
</dbReference>
<comment type="caution">
    <text evidence="4">The sequence shown here is derived from an EMBL/GenBank/DDBJ whole genome shotgun (WGS) entry which is preliminary data.</text>
</comment>
<dbReference type="STRING" id="573508.A0A1E3BER8"/>
<keyword evidence="1" id="KW-0539">Nucleus</keyword>
<gene>
    <name evidence="4" type="ORF">SI65_04436</name>
</gene>
<name>A0A1E3BER8_ASPCR</name>
<organism evidence="4 5">
    <name type="scientific">Aspergillus cristatus</name>
    <name type="common">Chinese Fuzhuan brick tea-fermentation fungus</name>
    <name type="synonym">Eurotium cristatum</name>
    <dbReference type="NCBI Taxonomy" id="573508"/>
    <lineage>
        <taxon>Eukaryota</taxon>
        <taxon>Fungi</taxon>
        <taxon>Dikarya</taxon>
        <taxon>Ascomycota</taxon>
        <taxon>Pezizomycotina</taxon>
        <taxon>Eurotiomycetes</taxon>
        <taxon>Eurotiomycetidae</taxon>
        <taxon>Eurotiales</taxon>
        <taxon>Aspergillaceae</taxon>
        <taxon>Aspergillus</taxon>
        <taxon>Aspergillus subgen. Aspergillus</taxon>
    </lineage>
</organism>
<accession>A0A1E3BER8</accession>
<dbReference type="GO" id="GO:0008270">
    <property type="term" value="F:zinc ion binding"/>
    <property type="evidence" value="ECO:0007669"/>
    <property type="project" value="InterPro"/>
</dbReference>
<dbReference type="InterPro" id="IPR007219">
    <property type="entry name" value="XnlR_reg_dom"/>
</dbReference>
<feature type="compositionally biased region" description="Basic and acidic residues" evidence="2">
    <location>
        <begin position="51"/>
        <end position="63"/>
    </location>
</feature>
<feature type="compositionally biased region" description="Low complexity" evidence="2">
    <location>
        <begin position="22"/>
        <end position="36"/>
    </location>
</feature>